<gene>
    <name evidence="2" type="ORF">PHYBLDRAFT_170922</name>
</gene>
<feature type="region of interest" description="Disordered" evidence="1">
    <location>
        <begin position="107"/>
        <end position="140"/>
    </location>
</feature>
<evidence type="ECO:0000313" key="3">
    <source>
        <dbReference type="Proteomes" id="UP000077315"/>
    </source>
</evidence>
<evidence type="ECO:0000256" key="1">
    <source>
        <dbReference type="SAM" id="MobiDB-lite"/>
    </source>
</evidence>
<accession>A0A167LPC3</accession>
<organism evidence="2 3">
    <name type="scientific">Phycomyces blakesleeanus (strain ATCC 8743b / DSM 1359 / FGSC 10004 / NBRC 33097 / NRRL 1555)</name>
    <dbReference type="NCBI Taxonomy" id="763407"/>
    <lineage>
        <taxon>Eukaryota</taxon>
        <taxon>Fungi</taxon>
        <taxon>Fungi incertae sedis</taxon>
        <taxon>Mucoromycota</taxon>
        <taxon>Mucoromycotina</taxon>
        <taxon>Mucoromycetes</taxon>
        <taxon>Mucorales</taxon>
        <taxon>Phycomycetaceae</taxon>
        <taxon>Phycomyces</taxon>
    </lineage>
</organism>
<dbReference type="RefSeq" id="XP_018288879.1">
    <property type="nucleotide sequence ID" value="XM_018436449.1"/>
</dbReference>
<dbReference type="EMBL" id="KV440987">
    <property type="protein sequence ID" value="OAD70839.1"/>
    <property type="molecule type" value="Genomic_DNA"/>
</dbReference>
<sequence>MVNTIWCLGDLVIKSDTSTTLKPLSSDKISTKRFKAIHVYLPLIKETSYVEDHKRLLSLKCSAISLDILLSIGLFMRTMSLSFFHLNIPRVQQHRLEGGAVKDKFPVRTQNGMSRDGRNRNLKRRVNGRKRPSNSEKLDNIRNRPIQTQLLQYQRPYRKIARAGKDEMSERVYHRENLQEVSSSDSQDKLKLESDFITSKQKACIVIIDYAGLSTDPVNKHSTN</sequence>
<evidence type="ECO:0000313" key="2">
    <source>
        <dbReference type="EMBL" id="OAD70839.1"/>
    </source>
</evidence>
<proteinExistence type="predicted"/>
<dbReference type="GeneID" id="28997355"/>
<dbReference type="AlphaFoldDB" id="A0A167LPC3"/>
<dbReference type="VEuPathDB" id="FungiDB:PHYBLDRAFT_170922"/>
<feature type="compositionally biased region" description="Basic residues" evidence="1">
    <location>
        <begin position="120"/>
        <end position="132"/>
    </location>
</feature>
<protein>
    <submittedName>
        <fullName evidence="2">Uncharacterized protein</fullName>
    </submittedName>
</protein>
<keyword evidence="3" id="KW-1185">Reference proteome</keyword>
<dbReference type="Proteomes" id="UP000077315">
    <property type="component" value="Unassembled WGS sequence"/>
</dbReference>
<dbReference type="InParanoid" id="A0A167LPC3"/>
<name>A0A167LPC3_PHYB8</name>
<reference evidence="3" key="1">
    <citation type="submission" date="2015-06" db="EMBL/GenBank/DDBJ databases">
        <title>Expansion of signal transduction pathways in fungi by whole-genome duplication.</title>
        <authorList>
            <consortium name="DOE Joint Genome Institute"/>
            <person name="Corrochano L.M."/>
            <person name="Kuo A."/>
            <person name="Marcet-Houben M."/>
            <person name="Polaino S."/>
            <person name="Salamov A."/>
            <person name="Villalobos J.M."/>
            <person name="Alvarez M.I."/>
            <person name="Avalos J."/>
            <person name="Benito E.P."/>
            <person name="Benoit I."/>
            <person name="Burger G."/>
            <person name="Camino L.P."/>
            <person name="Canovas D."/>
            <person name="Cerda-Olmedo E."/>
            <person name="Cheng J.-F."/>
            <person name="Dominguez A."/>
            <person name="Elias M."/>
            <person name="Eslava A.P."/>
            <person name="Glaser F."/>
            <person name="Grimwood J."/>
            <person name="Gutierrez G."/>
            <person name="Heitman J."/>
            <person name="Henrissat B."/>
            <person name="Iturriaga E.A."/>
            <person name="Lang B.F."/>
            <person name="Lavin J.L."/>
            <person name="Lee S."/>
            <person name="Li W."/>
            <person name="Lindquist E."/>
            <person name="Lopez-Garcia S."/>
            <person name="Luque E.M."/>
            <person name="Marcos A.T."/>
            <person name="Martin J."/>
            <person name="McCluskey K."/>
            <person name="Medina H.R."/>
            <person name="Miralles-Duran A."/>
            <person name="Miyazaki A."/>
            <person name="Munoz-Torres E."/>
            <person name="Oguiza J.A."/>
            <person name="Ohm R."/>
            <person name="Olmedo M."/>
            <person name="Orejas M."/>
            <person name="Ortiz-Castellanos L."/>
            <person name="Pisabarro A.G."/>
            <person name="Rodriguez-Romero J."/>
            <person name="Ruiz-Herrera J."/>
            <person name="Ruiz-Vazquez R."/>
            <person name="Sanz C."/>
            <person name="Schackwitz W."/>
            <person name="Schmutz J."/>
            <person name="Shahriari M."/>
            <person name="Shelest E."/>
            <person name="Silva-Franco F."/>
            <person name="Soanes D."/>
            <person name="Syed K."/>
            <person name="Tagua V.G."/>
            <person name="Talbot N.J."/>
            <person name="Thon M."/>
            <person name="De vries R.P."/>
            <person name="Wiebenga A."/>
            <person name="Yadav J.S."/>
            <person name="Braun E.L."/>
            <person name="Baker S."/>
            <person name="Garre V."/>
            <person name="Horwitz B."/>
            <person name="Torres-Martinez S."/>
            <person name="Idnurm A."/>
            <person name="Herrera-Estrella A."/>
            <person name="Gabaldon T."/>
            <person name="Grigoriev I.V."/>
        </authorList>
    </citation>
    <scope>NUCLEOTIDE SEQUENCE [LARGE SCALE GENOMIC DNA]</scope>
    <source>
        <strain evidence="3">NRRL 1555(-)</strain>
    </source>
</reference>